<feature type="non-terminal residue" evidence="9">
    <location>
        <position position="1"/>
    </location>
</feature>
<feature type="domain" description="Helicase ATP-binding" evidence="6">
    <location>
        <begin position="33"/>
        <end position="203"/>
    </location>
</feature>
<dbReference type="InterPro" id="IPR027417">
    <property type="entry name" value="P-loop_NTPase"/>
</dbReference>
<name>A0A382BHP0_9ZZZZ</name>
<dbReference type="AlphaFoldDB" id="A0A382BHP0"/>
<dbReference type="InterPro" id="IPR014014">
    <property type="entry name" value="RNA_helicase_DEAD_Q_motif"/>
</dbReference>
<dbReference type="PANTHER" id="PTHR47959">
    <property type="entry name" value="ATP-DEPENDENT RNA HELICASE RHLE-RELATED"/>
    <property type="match status" value="1"/>
</dbReference>
<dbReference type="GO" id="GO:0003676">
    <property type="term" value="F:nucleic acid binding"/>
    <property type="evidence" value="ECO:0007669"/>
    <property type="project" value="InterPro"/>
</dbReference>
<feature type="compositionally biased region" description="Basic residues" evidence="5">
    <location>
        <begin position="437"/>
        <end position="447"/>
    </location>
</feature>
<dbReference type="InterPro" id="IPR011545">
    <property type="entry name" value="DEAD/DEAH_box_helicase_dom"/>
</dbReference>
<evidence type="ECO:0000256" key="3">
    <source>
        <dbReference type="ARBA" id="ARBA00022806"/>
    </source>
</evidence>
<protein>
    <recommendedName>
        <fullName evidence="10">ATP-dependent RNA helicase</fullName>
    </recommendedName>
</protein>
<dbReference type="GO" id="GO:0005524">
    <property type="term" value="F:ATP binding"/>
    <property type="evidence" value="ECO:0007669"/>
    <property type="project" value="UniProtKB-KW"/>
</dbReference>
<feature type="region of interest" description="Disordered" evidence="5">
    <location>
        <begin position="360"/>
        <end position="401"/>
    </location>
</feature>
<keyword evidence="4" id="KW-0067">ATP-binding</keyword>
<accession>A0A382BHP0</accession>
<feature type="compositionally biased region" description="Basic residues" evidence="5">
    <location>
        <begin position="373"/>
        <end position="391"/>
    </location>
</feature>
<evidence type="ECO:0000313" key="9">
    <source>
        <dbReference type="EMBL" id="SVB12713.1"/>
    </source>
</evidence>
<dbReference type="EMBL" id="UINC01029647">
    <property type="protein sequence ID" value="SVB12713.1"/>
    <property type="molecule type" value="Genomic_DNA"/>
</dbReference>
<dbReference type="InterPro" id="IPR001650">
    <property type="entry name" value="Helicase_C-like"/>
</dbReference>
<keyword evidence="2" id="KW-0378">Hydrolase</keyword>
<dbReference type="CDD" id="cd18787">
    <property type="entry name" value="SF2_C_DEAD"/>
    <property type="match status" value="1"/>
</dbReference>
<feature type="region of interest" description="Disordered" evidence="5">
    <location>
        <begin position="423"/>
        <end position="447"/>
    </location>
</feature>
<evidence type="ECO:0000259" key="7">
    <source>
        <dbReference type="PROSITE" id="PS51194"/>
    </source>
</evidence>
<evidence type="ECO:0000256" key="4">
    <source>
        <dbReference type="ARBA" id="ARBA00022840"/>
    </source>
</evidence>
<dbReference type="SMART" id="SM00487">
    <property type="entry name" value="DEXDc"/>
    <property type="match status" value="1"/>
</dbReference>
<gene>
    <name evidence="9" type="ORF">METZ01_LOCUS165567</name>
</gene>
<dbReference type="GO" id="GO:0003724">
    <property type="term" value="F:RNA helicase activity"/>
    <property type="evidence" value="ECO:0007669"/>
    <property type="project" value="InterPro"/>
</dbReference>
<organism evidence="9">
    <name type="scientific">marine metagenome</name>
    <dbReference type="NCBI Taxonomy" id="408172"/>
    <lineage>
        <taxon>unclassified sequences</taxon>
        <taxon>metagenomes</taxon>
        <taxon>ecological metagenomes</taxon>
    </lineage>
</organism>
<dbReference type="PANTHER" id="PTHR47959:SF1">
    <property type="entry name" value="ATP-DEPENDENT RNA HELICASE DBPA"/>
    <property type="match status" value="1"/>
</dbReference>
<evidence type="ECO:0000259" key="8">
    <source>
        <dbReference type="PROSITE" id="PS51195"/>
    </source>
</evidence>
<evidence type="ECO:0000256" key="1">
    <source>
        <dbReference type="ARBA" id="ARBA00022741"/>
    </source>
</evidence>
<dbReference type="PROSITE" id="PS51194">
    <property type="entry name" value="HELICASE_CTER"/>
    <property type="match status" value="1"/>
</dbReference>
<dbReference type="GO" id="GO:0005829">
    <property type="term" value="C:cytosol"/>
    <property type="evidence" value="ECO:0007669"/>
    <property type="project" value="TreeGrafter"/>
</dbReference>
<dbReference type="SUPFAM" id="SSF52540">
    <property type="entry name" value="P-loop containing nucleoside triphosphate hydrolases"/>
    <property type="match status" value="1"/>
</dbReference>
<evidence type="ECO:0008006" key="10">
    <source>
        <dbReference type="Google" id="ProtNLM"/>
    </source>
</evidence>
<dbReference type="PROSITE" id="PS51192">
    <property type="entry name" value="HELICASE_ATP_BIND_1"/>
    <property type="match status" value="1"/>
</dbReference>
<keyword evidence="1" id="KW-0547">Nucleotide-binding</keyword>
<sequence length="447" mass="51027">MNDFIKFNLNEKLNKSLKNINFKIPTSIQAESIPLVLGGKDILGSAQTGTGKTAAFCIPMIELLLRSSKGSALIMIPTRELAKQVLDVVHSLLGFKSPINTVSLIGGELMSKQLSQLKRRPRIFVGTPGRINDHLERGTLNLHDTNFLVLDETDRMLDMGFEVQINKILKFVPPKRQTLMFSATIPDNIKKLSTKYLNNPIRVSVGGENVAAKNIKQEVIELKSDEKLIEIKKQILKREGSILVFVKTKYGSEKLAKSLFKDKFKAFALHGGLRQSKRNKVMKNFRDKKFRILIATDVAARGLDVPHIEHVINYDLPQMAEDFIHRIGRTARAGSLGVALSFVTKGDFLKWKEIQNIFNPSKNNKTNIDSNKNKSRKKRFNNKKNKNKKRFDKKDSESSFKKPFKKKFSKFSDIKSDRKTFTKKRFDKKDSESSFKKPFKKKFSKFS</sequence>
<feature type="domain" description="DEAD-box RNA helicase Q" evidence="8">
    <location>
        <begin position="2"/>
        <end position="30"/>
    </location>
</feature>
<keyword evidence="3" id="KW-0347">Helicase</keyword>
<dbReference type="Pfam" id="PF00270">
    <property type="entry name" value="DEAD"/>
    <property type="match status" value="1"/>
</dbReference>
<dbReference type="PROSITE" id="PS51195">
    <property type="entry name" value="Q_MOTIF"/>
    <property type="match status" value="1"/>
</dbReference>
<evidence type="ECO:0000259" key="6">
    <source>
        <dbReference type="PROSITE" id="PS51192"/>
    </source>
</evidence>
<dbReference type="Gene3D" id="3.40.50.300">
    <property type="entry name" value="P-loop containing nucleotide triphosphate hydrolases"/>
    <property type="match status" value="2"/>
</dbReference>
<feature type="domain" description="Helicase C-terminal" evidence="7">
    <location>
        <begin position="214"/>
        <end position="376"/>
    </location>
</feature>
<evidence type="ECO:0000256" key="2">
    <source>
        <dbReference type="ARBA" id="ARBA00022801"/>
    </source>
</evidence>
<dbReference type="InterPro" id="IPR014001">
    <property type="entry name" value="Helicase_ATP-bd"/>
</dbReference>
<reference evidence="9" key="1">
    <citation type="submission" date="2018-05" db="EMBL/GenBank/DDBJ databases">
        <authorList>
            <person name="Lanie J.A."/>
            <person name="Ng W.-L."/>
            <person name="Kazmierczak K.M."/>
            <person name="Andrzejewski T.M."/>
            <person name="Davidsen T.M."/>
            <person name="Wayne K.J."/>
            <person name="Tettelin H."/>
            <person name="Glass J.I."/>
            <person name="Rusch D."/>
            <person name="Podicherti R."/>
            <person name="Tsui H.-C.T."/>
            <person name="Winkler M.E."/>
        </authorList>
    </citation>
    <scope>NUCLEOTIDE SEQUENCE</scope>
</reference>
<dbReference type="CDD" id="cd00268">
    <property type="entry name" value="DEADc"/>
    <property type="match status" value="1"/>
</dbReference>
<proteinExistence type="predicted"/>
<evidence type="ECO:0000256" key="5">
    <source>
        <dbReference type="SAM" id="MobiDB-lite"/>
    </source>
</evidence>
<dbReference type="Pfam" id="PF00271">
    <property type="entry name" value="Helicase_C"/>
    <property type="match status" value="1"/>
</dbReference>
<dbReference type="GO" id="GO:0016787">
    <property type="term" value="F:hydrolase activity"/>
    <property type="evidence" value="ECO:0007669"/>
    <property type="project" value="UniProtKB-KW"/>
</dbReference>
<feature type="non-terminal residue" evidence="9">
    <location>
        <position position="447"/>
    </location>
</feature>
<dbReference type="InterPro" id="IPR050079">
    <property type="entry name" value="DEAD_box_RNA_helicase"/>
</dbReference>
<dbReference type="SMART" id="SM00490">
    <property type="entry name" value="HELICc"/>
    <property type="match status" value="1"/>
</dbReference>
<dbReference type="InterPro" id="IPR044742">
    <property type="entry name" value="DEAD/DEAH_RhlB"/>
</dbReference>